<evidence type="ECO:0000256" key="1">
    <source>
        <dbReference type="ARBA" id="ARBA00008072"/>
    </source>
</evidence>
<dbReference type="InterPro" id="IPR020843">
    <property type="entry name" value="ER"/>
</dbReference>
<accession>A0A7C8MM00</accession>
<gene>
    <name evidence="4" type="ORF">GQX73_g9791</name>
</gene>
<evidence type="ECO:0000313" key="4">
    <source>
        <dbReference type="EMBL" id="KAF2963773.1"/>
    </source>
</evidence>
<dbReference type="Gene3D" id="3.40.50.720">
    <property type="entry name" value="NAD(P)-binding Rossmann-like Domain"/>
    <property type="match status" value="1"/>
</dbReference>
<dbReference type="SUPFAM" id="SSF50129">
    <property type="entry name" value="GroES-like"/>
    <property type="match status" value="1"/>
</dbReference>
<reference evidence="4 5" key="1">
    <citation type="submission" date="2019-12" db="EMBL/GenBank/DDBJ databases">
        <title>Draft genome sequence of the ascomycete Xylaria multiplex DSM 110363.</title>
        <authorList>
            <person name="Buettner E."/>
            <person name="Kellner H."/>
        </authorList>
    </citation>
    <scope>NUCLEOTIDE SEQUENCE [LARGE SCALE GENOMIC DNA]</scope>
    <source>
        <strain evidence="4 5">DSM 110363</strain>
    </source>
</reference>
<dbReference type="AlphaFoldDB" id="A0A7C8MM00"/>
<dbReference type="Gene3D" id="3.90.180.10">
    <property type="entry name" value="Medium-chain alcohol dehydrogenases, catalytic domain"/>
    <property type="match status" value="1"/>
</dbReference>
<dbReference type="PANTHER" id="PTHR45348:SF2">
    <property type="entry name" value="ZINC-TYPE ALCOHOL DEHYDROGENASE-LIKE PROTEIN C2E1P3.01"/>
    <property type="match status" value="1"/>
</dbReference>
<dbReference type="Proteomes" id="UP000481858">
    <property type="component" value="Unassembled WGS sequence"/>
</dbReference>
<dbReference type="SUPFAM" id="SSF51735">
    <property type="entry name" value="NAD(P)-binding Rossmann-fold domains"/>
    <property type="match status" value="1"/>
</dbReference>
<dbReference type="CDD" id="cd08249">
    <property type="entry name" value="enoyl_reductase_like"/>
    <property type="match status" value="1"/>
</dbReference>
<name>A0A7C8MM00_9PEZI</name>
<dbReference type="OrthoDB" id="3509362at2759"/>
<keyword evidence="5" id="KW-1185">Reference proteome</keyword>
<evidence type="ECO:0000256" key="2">
    <source>
        <dbReference type="ARBA" id="ARBA00023002"/>
    </source>
</evidence>
<feature type="domain" description="Enoyl reductase (ER)" evidence="3">
    <location>
        <begin position="14"/>
        <end position="324"/>
    </location>
</feature>
<dbReference type="Pfam" id="PF08240">
    <property type="entry name" value="ADH_N"/>
    <property type="match status" value="1"/>
</dbReference>
<dbReference type="GO" id="GO:0016651">
    <property type="term" value="F:oxidoreductase activity, acting on NAD(P)H"/>
    <property type="evidence" value="ECO:0007669"/>
    <property type="project" value="InterPro"/>
</dbReference>
<evidence type="ECO:0000313" key="5">
    <source>
        <dbReference type="Proteomes" id="UP000481858"/>
    </source>
</evidence>
<dbReference type="SMART" id="SM00829">
    <property type="entry name" value="PKS_ER"/>
    <property type="match status" value="1"/>
</dbReference>
<dbReference type="PANTHER" id="PTHR45348">
    <property type="entry name" value="HYPOTHETICAL OXIDOREDUCTASE (EUROFUNG)"/>
    <property type="match status" value="1"/>
</dbReference>
<proteinExistence type="inferred from homology"/>
<comment type="similarity">
    <text evidence="1">Belongs to the zinc-containing alcohol dehydrogenase family.</text>
</comment>
<dbReference type="InterPro" id="IPR011032">
    <property type="entry name" value="GroES-like_sf"/>
</dbReference>
<dbReference type="InterPro" id="IPR047122">
    <property type="entry name" value="Trans-enoyl_RdTase-like"/>
</dbReference>
<evidence type="ECO:0000259" key="3">
    <source>
        <dbReference type="SMART" id="SM00829"/>
    </source>
</evidence>
<comment type="caution">
    <text evidence="4">The sequence shown here is derived from an EMBL/GenBank/DDBJ whole genome shotgun (WGS) entry which is preliminary data.</text>
</comment>
<dbReference type="InterPro" id="IPR036291">
    <property type="entry name" value="NAD(P)-bd_dom_sf"/>
</dbReference>
<protein>
    <recommendedName>
        <fullName evidence="3">Enoyl reductase (ER) domain-containing protein</fullName>
    </recommendedName>
</protein>
<dbReference type="InParanoid" id="A0A7C8MM00"/>
<sequence>MAPTNKAAFYPSDKASSLHVAPSPYPTAGPSDVIVRVAAAAVNPVDWKIQEVGTAVFPFLQYPLAGGLDVAGTVVEVGSATSPRGPGRFQNYVAVPASLATPLPATTPFADAAVLPSGVATAAVALYQYLGLAHPSLPARTGTRQTVLITAGASSVGSNAIQLAAASGYEVFTTASPRHFAHCAALGASRVFDYHSPTLLAELQAAFRGKRCAGGLSAVESSNDLAFAVVGASEGEDRKSVACTILFSQDGVPANIRADMIHAFHIKDTPLADVVFGTYLPAALETGRYKCEPKPRVVGTSLEAVQTALDIGKANGVSCEKLVITLAGEA</sequence>
<organism evidence="4 5">
    <name type="scientific">Xylaria multiplex</name>
    <dbReference type="NCBI Taxonomy" id="323545"/>
    <lineage>
        <taxon>Eukaryota</taxon>
        <taxon>Fungi</taxon>
        <taxon>Dikarya</taxon>
        <taxon>Ascomycota</taxon>
        <taxon>Pezizomycotina</taxon>
        <taxon>Sordariomycetes</taxon>
        <taxon>Xylariomycetidae</taxon>
        <taxon>Xylariales</taxon>
        <taxon>Xylariaceae</taxon>
        <taxon>Xylaria</taxon>
    </lineage>
</organism>
<dbReference type="InterPro" id="IPR013154">
    <property type="entry name" value="ADH-like_N"/>
</dbReference>
<dbReference type="EMBL" id="WUBL01000182">
    <property type="protein sequence ID" value="KAF2963773.1"/>
    <property type="molecule type" value="Genomic_DNA"/>
</dbReference>
<keyword evidence="2" id="KW-0560">Oxidoreductase</keyword>